<dbReference type="InterPro" id="IPR022790">
    <property type="entry name" value="GH26_dom"/>
</dbReference>
<evidence type="ECO:0000259" key="6">
    <source>
        <dbReference type="PROSITE" id="PS51764"/>
    </source>
</evidence>
<dbReference type="PROSITE" id="PS51764">
    <property type="entry name" value="GH26"/>
    <property type="match status" value="1"/>
</dbReference>
<dbReference type="PANTHER" id="PTHR40079:SF4">
    <property type="entry name" value="GH26 DOMAIN-CONTAINING PROTEIN-RELATED"/>
    <property type="match status" value="1"/>
</dbReference>
<proteinExistence type="inferred from homology"/>
<dbReference type="Pfam" id="PF02156">
    <property type="entry name" value="Glyco_hydro_26"/>
    <property type="match status" value="1"/>
</dbReference>
<gene>
    <name evidence="7" type="ORF">ACFQO7_13875</name>
</gene>
<keyword evidence="3 4" id="KW-0326">Glycosidase</keyword>
<accession>A0ABW2GUH8</accession>
<dbReference type="PANTHER" id="PTHR40079">
    <property type="entry name" value="MANNAN ENDO-1,4-BETA-MANNOSIDASE E-RELATED"/>
    <property type="match status" value="1"/>
</dbReference>
<dbReference type="GO" id="GO:0016787">
    <property type="term" value="F:hydrolase activity"/>
    <property type="evidence" value="ECO:0007669"/>
    <property type="project" value="UniProtKB-KW"/>
</dbReference>
<evidence type="ECO:0000256" key="3">
    <source>
        <dbReference type="ARBA" id="ARBA00023295"/>
    </source>
</evidence>
<feature type="domain" description="GH26" evidence="6">
    <location>
        <begin position="35"/>
        <end position="326"/>
    </location>
</feature>
<reference evidence="8" key="1">
    <citation type="journal article" date="2019" name="Int. J. Syst. Evol. Microbiol.">
        <title>The Global Catalogue of Microorganisms (GCM) 10K type strain sequencing project: providing services to taxonomists for standard genome sequencing and annotation.</title>
        <authorList>
            <consortium name="The Broad Institute Genomics Platform"/>
            <consortium name="The Broad Institute Genome Sequencing Center for Infectious Disease"/>
            <person name="Wu L."/>
            <person name="Ma J."/>
        </authorList>
    </citation>
    <scope>NUCLEOTIDE SEQUENCE [LARGE SCALE GENOMIC DNA]</scope>
    <source>
        <strain evidence="8">CGMCC 1.9106</strain>
    </source>
</reference>
<evidence type="ECO:0000256" key="5">
    <source>
        <dbReference type="SAM" id="MobiDB-lite"/>
    </source>
</evidence>
<dbReference type="Gene3D" id="3.20.20.80">
    <property type="entry name" value="Glycosidases"/>
    <property type="match status" value="1"/>
</dbReference>
<evidence type="ECO:0000256" key="4">
    <source>
        <dbReference type="PROSITE-ProRule" id="PRU01100"/>
    </source>
</evidence>
<keyword evidence="2 4" id="KW-0378">Hydrolase</keyword>
<organism evidence="7 8">
    <name type="scientific">Catellatospora aurea</name>
    <dbReference type="NCBI Taxonomy" id="1337874"/>
    <lineage>
        <taxon>Bacteria</taxon>
        <taxon>Bacillati</taxon>
        <taxon>Actinomycetota</taxon>
        <taxon>Actinomycetes</taxon>
        <taxon>Micromonosporales</taxon>
        <taxon>Micromonosporaceae</taxon>
        <taxon>Catellatospora</taxon>
    </lineage>
</organism>
<evidence type="ECO:0000313" key="7">
    <source>
        <dbReference type="EMBL" id="MFC7243567.1"/>
    </source>
</evidence>
<feature type="region of interest" description="Disordered" evidence="5">
    <location>
        <begin position="16"/>
        <end position="44"/>
    </location>
</feature>
<feature type="active site" description="Proton donor" evidence="4">
    <location>
        <position position="156"/>
    </location>
</feature>
<dbReference type="Proteomes" id="UP001596392">
    <property type="component" value="Unassembled WGS sequence"/>
</dbReference>
<evidence type="ECO:0000256" key="1">
    <source>
        <dbReference type="ARBA" id="ARBA00007754"/>
    </source>
</evidence>
<comment type="similarity">
    <text evidence="1 4">Belongs to the glycosyl hydrolase 26 family.</text>
</comment>
<comment type="caution">
    <text evidence="7">The sequence shown here is derived from an EMBL/GenBank/DDBJ whole genome shotgun (WGS) entry which is preliminary data.</text>
</comment>
<dbReference type="InterPro" id="IPR017853">
    <property type="entry name" value="GH"/>
</dbReference>
<name>A0ABW2GUH8_9ACTN</name>
<protein>
    <submittedName>
        <fullName evidence="7">Glycoside hydrolase family 26 protein</fullName>
    </submittedName>
</protein>
<dbReference type="EMBL" id="JBHTAC010000012">
    <property type="protein sequence ID" value="MFC7243567.1"/>
    <property type="molecule type" value="Genomic_DNA"/>
</dbReference>
<dbReference type="SUPFAM" id="SSF51445">
    <property type="entry name" value="(Trans)glycosidases"/>
    <property type="match status" value="1"/>
</dbReference>
<evidence type="ECO:0000256" key="2">
    <source>
        <dbReference type="ARBA" id="ARBA00022801"/>
    </source>
</evidence>
<feature type="active site" description="Nucleophile" evidence="4">
    <location>
        <position position="255"/>
    </location>
</feature>
<sequence length="328" mass="36735">MVLLAVAAAGCTTVVPEDEPAVPGRPSPTLKQLPAAASGPFTTTGRGPAVPETGAWFGAFVNAQNRRTGDQLEAIDGFEDMIDRPLALAHSFHPWQDDFPSTYDYELVHRGKLLMISWAGTDTRSIVTGVYDEEIRKRAAAVRDFRTPILLRYRWEMDRPNLFNVVHSPEDYVAAWKHVRGIFTEVGANNAAWVWCPHADGFMDGRAQPYYPGDDQVDWLCADVYSGPEMYTFTELMAPVLEWARHRPRPLLIGEFGVVQGEPGQRSAWLNEMRLALPQHPQIKGVLYFSTATDSRPRYATTFDNEPDALKALTLLAKDPWLTRQPGH</sequence>
<keyword evidence="8" id="KW-1185">Reference proteome</keyword>
<dbReference type="InterPro" id="IPR000805">
    <property type="entry name" value="Glyco_hydro_26"/>
</dbReference>
<evidence type="ECO:0000313" key="8">
    <source>
        <dbReference type="Proteomes" id="UP001596392"/>
    </source>
</evidence>
<dbReference type="RefSeq" id="WP_376806740.1">
    <property type="nucleotide sequence ID" value="NZ_JBHTAC010000012.1"/>
</dbReference>